<dbReference type="KEGG" id="mcl:MCCL_1940"/>
<dbReference type="eggNOG" id="ENOG502ZIFJ">
    <property type="taxonomic scope" value="Bacteria"/>
</dbReference>
<dbReference type="OrthoDB" id="2414685at2"/>
<feature type="transmembrane region" description="Helical" evidence="1">
    <location>
        <begin position="38"/>
        <end position="59"/>
    </location>
</feature>
<keyword evidence="1" id="KW-0472">Membrane</keyword>
<reference evidence="2 3" key="1">
    <citation type="journal article" date="2009" name="J. Bacteriol.">
        <title>Complete genome sequence of Macrococcus caseolyticus strain JCSCS5402, reflecting the ancestral genome of the human-pathogenic staphylococci.</title>
        <authorList>
            <person name="Baba T."/>
            <person name="Kuwahara-Arai K."/>
            <person name="Uchiyama I."/>
            <person name="Takeuchi F."/>
            <person name="Ito T."/>
            <person name="Hiramatsu K."/>
        </authorList>
    </citation>
    <scope>NUCLEOTIDE SEQUENCE [LARGE SCALE GENOMIC DNA]</scope>
    <source>
        <strain evidence="2 3">JCSC5402</strain>
    </source>
</reference>
<feature type="transmembrane region" description="Helical" evidence="1">
    <location>
        <begin position="7"/>
        <end position="26"/>
    </location>
</feature>
<organism evidence="2 3">
    <name type="scientific">Macrococcus caseolyticus (strain JCSC5402)</name>
    <name type="common">Macrococcoides caseolyticum</name>
    <dbReference type="NCBI Taxonomy" id="458233"/>
    <lineage>
        <taxon>Bacteria</taxon>
        <taxon>Bacillati</taxon>
        <taxon>Bacillota</taxon>
        <taxon>Bacilli</taxon>
        <taxon>Bacillales</taxon>
        <taxon>Staphylococcaceae</taxon>
        <taxon>Macrococcoides</taxon>
    </lineage>
</organism>
<sequence>MRNNSWLITVIFIVLTLLVFGFGGAFKFVNSPPGSLDGYILIVSFIGLFATFGGAYMGAKVSGEYSLKAVKEQFELQRKDDNRKAELKKNIVFDKAILSINNTNLSHVIVTINLIKHLGDHIIFTTNQIEYLKDSQILLDDLMNDLSFYYLSSKSKKEVQELYELLGKIISSYDNLQKLINLPSETNEKDSKHISNSLDYLKIKLEALDKITNRIMKSDV</sequence>
<evidence type="ECO:0000313" key="2">
    <source>
        <dbReference type="EMBL" id="BAH18647.1"/>
    </source>
</evidence>
<dbReference type="AlphaFoldDB" id="B9E8X9"/>
<gene>
    <name evidence="2" type="ordered locus">MCCL_1940</name>
</gene>
<proteinExistence type="predicted"/>
<dbReference type="RefSeq" id="WP_015912439.1">
    <property type="nucleotide sequence ID" value="NC_011999.1"/>
</dbReference>
<evidence type="ECO:0000256" key="1">
    <source>
        <dbReference type="SAM" id="Phobius"/>
    </source>
</evidence>
<keyword evidence="1" id="KW-0812">Transmembrane</keyword>
<accession>B9E8X9</accession>
<protein>
    <recommendedName>
        <fullName evidence="4">5-bromo-4-chloroindolyl phosphate hydrolysis protein</fullName>
    </recommendedName>
</protein>
<evidence type="ECO:0000313" key="3">
    <source>
        <dbReference type="Proteomes" id="UP000001383"/>
    </source>
</evidence>
<dbReference type="Proteomes" id="UP000001383">
    <property type="component" value="Chromosome"/>
</dbReference>
<dbReference type="EMBL" id="AP009484">
    <property type="protein sequence ID" value="BAH18647.1"/>
    <property type="molecule type" value="Genomic_DNA"/>
</dbReference>
<dbReference type="HOGENOM" id="CLU_1160522_0_0_9"/>
<name>B9E8X9_MACCJ</name>
<evidence type="ECO:0008006" key="4">
    <source>
        <dbReference type="Google" id="ProtNLM"/>
    </source>
</evidence>
<keyword evidence="1" id="KW-1133">Transmembrane helix</keyword>